<keyword evidence="5" id="KW-1185">Reference proteome</keyword>
<feature type="compositionally biased region" description="Pro residues" evidence="2">
    <location>
        <begin position="1327"/>
        <end position="1338"/>
    </location>
</feature>
<feature type="compositionally biased region" description="Polar residues" evidence="2">
    <location>
        <begin position="1207"/>
        <end position="1217"/>
    </location>
</feature>
<dbReference type="PANTHER" id="PTHR45691:SF6">
    <property type="entry name" value="PROTEIN DIAPHANOUS"/>
    <property type="match status" value="1"/>
</dbReference>
<dbReference type="GO" id="GO:0005884">
    <property type="term" value="C:actin filament"/>
    <property type="evidence" value="ECO:0007669"/>
    <property type="project" value="TreeGrafter"/>
</dbReference>
<feature type="compositionally biased region" description="Pro residues" evidence="2">
    <location>
        <begin position="1139"/>
        <end position="1154"/>
    </location>
</feature>
<dbReference type="GO" id="GO:0030041">
    <property type="term" value="P:actin filament polymerization"/>
    <property type="evidence" value="ECO:0007669"/>
    <property type="project" value="TreeGrafter"/>
</dbReference>
<dbReference type="EMBL" id="CAJNOM010000013">
    <property type="protein sequence ID" value="CAF0790996.1"/>
    <property type="molecule type" value="Genomic_DNA"/>
</dbReference>
<feature type="compositionally biased region" description="Low complexity" evidence="2">
    <location>
        <begin position="162"/>
        <end position="177"/>
    </location>
</feature>
<evidence type="ECO:0000313" key="6">
    <source>
        <dbReference type="Proteomes" id="UP000663877"/>
    </source>
</evidence>
<feature type="region of interest" description="Disordered" evidence="2">
    <location>
        <begin position="335"/>
        <end position="361"/>
    </location>
</feature>
<dbReference type="InterPro" id="IPR051412">
    <property type="entry name" value="Formin_Homology_Diaphanous_sf"/>
</dbReference>
<feature type="region of interest" description="Disordered" evidence="2">
    <location>
        <begin position="814"/>
        <end position="907"/>
    </location>
</feature>
<feature type="region of interest" description="Disordered" evidence="2">
    <location>
        <begin position="1207"/>
        <end position="1372"/>
    </location>
</feature>
<feature type="region of interest" description="Disordered" evidence="2">
    <location>
        <begin position="1103"/>
        <end position="1189"/>
    </location>
</feature>
<dbReference type="Proteomes" id="UP000663877">
    <property type="component" value="Unassembled WGS sequence"/>
</dbReference>
<feature type="compositionally biased region" description="Low complexity" evidence="2">
    <location>
        <begin position="1350"/>
        <end position="1365"/>
    </location>
</feature>
<feature type="compositionally biased region" description="Polar residues" evidence="2">
    <location>
        <begin position="178"/>
        <end position="188"/>
    </location>
</feature>
<feature type="compositionally biased region" description="Low complexity" evidence="2">
    <location>
        <begin position="348"/>
        <end position="361"/>
    </location>
</feature>
<feature type="compositionally biased region" description="Pro residues" evidence="2">
    <location>
        <begin position="821"/>
        <end position="889"/>
    </location>
</feature>
<dbReference type="OrthoDB" id="10049453at2759"/>
<keyword evidence="1" id="KW-0175">Coiled coil</keyword>
<accession>A0A813Z4G0</accession>
<feature type="compositionally biased region" description="Basic residues" evidence="2">
    <location>
        <begin position="1164"/>
        <end position="1177"/>
    </location>
</feature>
<gene>
    <name evidence="4" type="ORF">BJG266_LOCUS10063</name>
    <name evidence="3" type="ORF">QVE165_LOCUS3697</name>
</gene>
<feature type="compositionally biased region" description="Polar residues" evidence="2">
    <location>
        <begin position="1287"/>
        <end position="1297"/>
    </location>
</feature>
<evidence type="ECO:0000313" key="4">
    <source>
        <dbReference type="EMBL" id="CAF0893157.1"/>
    </source>
</evidence>
<feature type="compositionally biased region" description="Low complexity" evidence="2">
    <location>
        <begin position="221"/>
        <end position="238"/>
    </location>
</feature>
<feature type="region of interest" description="Disordered" evidence="2">
    <location>
        <begin position="161"/>
        <end position="188"/>
    </location>
</feature>
<comment type="caution">
    <text evidence="4">The sequence shown here is derived from an EMBL/GenBank/DDBJ whole genome shotgun (WGS) entry which is preliminary data.</text>
</comment>
<feature type="compositionally biased region" description="Basic and acidic residues" evidence="2">
    <location>
        <begin position="1313"/>
        <end position="1326"/>
    </location>
</feature>
<name>A0A813Z4G0_9BILA</name>
<evidence type="ECO:0000313" key="5">
    <source>
        <dbReference type="Proteomes" id="UP000663832"/>
    </source>
</evidence>
<evidence type="ECO:0000256" key="1">
    <source>
        <dbReference type="SAM" id="Coils"/>
    </source>
</evidence>
<feature type="compositionally biased region" description="Basic and acidic residues" evidence="2">
    <location>
        <begin position="752"/>
        <end position="772"/>
    </location>
</feature>
<sequence length="1448" mass="161457">MVEPEQKDNANNLEDTVRNLREENAKLLQLLRSQGLLFDQVDEKSNELSNITFDNSDINLTTNSINTTNQITHQHVNNHGPINQQNYSGQIIHGNQSNITPNFNTVIQTTSQPFVQNNSNTLVQNNTNLIQPINLVNFNNVSLDSLHSFFASQNNLVYLSQTSSSSSTTTTTTTTTSNINVNNESEQHQQISIRPKPSIIPQHQEITSVLPKINENISRQLSSSSTSTNSETTNLLDNDLNHKQPRPIRPKPSSRTNSIQNYAPVVLNETKLLTNNVLTPSSLINNTNTSSTVSLLSPSTSFDEHHHVDLSPQLMQSKSVDLSVPLTNNLLSSTKKPIRNRKKPPIPATTTTSSLLSSSSVTLPPTNQSLIPIAPNPGRPLAPAPLNVQRVVTTNKRSTTTTASNKKRNSKTVTHCHSDSIINPSPTNSFAESISGLMQNFDQELLASNFLSQSALPPPPTTNILSNDSSSNINLIRTLDNIDVRQIVNTTIQRTESSYQSMPTFDEFNDGLDTETNQTIHDYNVDNEQITSFMNEEDMRFVEMNFDENTFLKQFDLDDAGIKLNVNSEQNIFASLLTNNHHLNNPIEQSSSPLPLPQPPPPPIYPGSSLINNNVFTTVVPLGLQQQSSYNNNNIFTHKNTSACLPEEGVQLTARHIEPSQVATYESVKYQDILDDLVTVTDQDVLSHVQAAAAANDTTVISTDFSFALIEATNEIIKTEIQDVEETASTFVDLRYFYPIEQEQEMLQKQLEQCEHKEEPQSTLIHEEKFESEMNSSAESPKSDEDSAITDLASIIQINQIHLSSPVKETTPSIDYDAFLLPPPAPAPAPALPPPPPPPPQAPSLPPPLPLPSSLPPPPPSPVPSSLLPPPSPLSSSLPLPPPPPPPSQPVASTTTTSMEFSSSFDQNSRKACIIFEPILSPMNSPSPANPPPLMNPPSPMNASSPMNSLRLTNMASPMHPPSSINSLPLMNSPSLIHPSSPTNLTSPMKISDNELVLDSGCLITSSVEKSNALNTNDIEELLNDTVDNPYEIIENQGQSLSSPSSTNLNVNNLDHLIDQIEEPPKEILEKNFLHYQQIYQENLKKKPKEQYSPIPSVKLKLNSIYPKHKKKRKTSPSPVPVCENIRPPLKIKIRTKLPSPPRPSSPLPPPPSPPKEELSVPKLKIRKPIKKPKRKKSSIEDDLDREAKLSLKTEYAGLTRFEQSLAQLYRQQSSPDTRIPPTPGENEDLTTRPNKQDTPPIHEMKHNSIKSPENSRKKISHLLNYDDEPLNNNTFITPPPEIEANIQHQKISNDYQRSPKKVKKSKQSSVNNHKEHYSSSRKSEHFPPPPPPPPPPSQQQQQQHHHQQQHQQQQQQQQQQQPSPMHIDPYAQPYHHFDARTAPFFNFPFPNPFMNPHPAPPSNHFHPNSMKYHYPTPGYPTHQQPFSYHPHLQRQQQYNSSNYMCKF</sequence>
<feature type="compositionally biased region" description="Low complexity" evidence="2">
    <location>
        <begin position="890"/>
        <end position="905"/>
    </location>
</feature>
<organism evidence="4 6">
    <name type="scientific">Adineta steineri</name>
    <dbReference type="NCBI Taxonomy" id="433720"/>
    <lineage>
        <taxon>Eukaryota</taxon>
        <taxon>Metazoa</taxon>
        <taxon>Spiralia</taxon>
        <taxon>Gnathifera</taxon>
        <taxon>Rotifera</taxon>
        <taxon>Eurotatoria</taxon>
        <taxon>Bdelloidea</taxon>
        <taxon>Adinetida</taxon>
        <taxon>Adinetidae</taxon>
        <taxon>Adineta</taxon>
    </lineage>
</organism>
<protein>
    <submittedName>
        <fullName evidence="4">Uncharacterized protein</fullName>
    </submittedName>
</protein>
<dbReference type="PANTHER" id="PTHR45691">
    <property type="entry name" value="PROTEIN DIAPHANOUS"/>
    <property type="match status" value="1"/>
</dbReference>
<proteinExistence type="predicted"/>
<feature type="region of interest" description="Disordered" evidence="2">
    <location>
        <begin position="750"/>
        <end position="786"/>
    </location>
</feature>
<evidence type="ECO:0000256" key="2">
    <source>
        <dbReference type="SAM" id="MobiDB-lite"/>
    </source>
</evidence>
<feature type="coiled-coil region" evidence="1">
    <location>
        <begin position="3"/>
        <end position="30"/>
    </location>
</feature>
<dbReference type="Proteomes" id="UP000663832">
    <property type="component" value="Unassembled WGS sequence"/>
</dbReference>
<dbReference type="EMBL" id="CAJNOI010000034">
    <property type="protein sequence ID" value="CAF0893157.1"/>
    <property type="molecule type" value="Genomic_DNA"/>
</dbReference>
<reference evidence="4" key="1">
    <citation type="submission" date="2021-02" db="EMBL/GenBank/DDBJ databases">
        <authorList>
            <person name="Nowell W R."/>
        </authorList>
    </citation>
    <scope>NUCLEOTIDE SEQUENCE</scope>
</reference>
<feature type="region of interest" description="Disordered" evidence="2">
    <location>
        <begin position="218"/>
        <end position="258"/>
    </location>
</feature>
<evidence type="ECO:0000313" key="3">
    <source>
        <dbReference type="EMBL" id="CAF0790996.1"/>
    </source>
</evidence>
<feature type="region of interest" description="Disordered" evidence="2">
    <location>
        <begin position="396"/>
        <end position="424"/>
    </location>
</feature>